<dbReference type="AlphaFoldDB" id="A0A814C269"/>
<dbReference type="Gene3D" id="3.40.50.10140">
    <property type="entry name" value="Toll/interleukin-1 receptor homology (TIR) domain"/>
    <property type="match status" value="1"/>
</dbReference>
<feature type="domain" description="TIR" evidence="1">
    <location>
        <begin position="349"/>
        <end position="466"/>
    </location>
</feature>
<protein>
    <recommendedName>
        <fullName evidence="1">TIR domain-containing protein</fullName>
    </recommendedName>
</protein>
<dbReference type="SUPFAM" id="SSF48371">
    <property type="entry name" value="ARM repeat"/>
    <property type="match status" value="1"/>
</dbReference>
<dbReference type="InterPro" id="IPR035897">
    <property type="entry name" value="Toll_tir_struct_dom_sf"/>
</dbReference>
<dbReference type="GO" id="GO:0000221">
    <property type="term" value="C:vacuolar proton-transporting V-type ATPase, V1 domain"/>
    <property type="evidence" value="ECO:0007669"/>
    <property type="project" value="InterPro"/>
</dbReference>
<dbReference type="Proteomes" id="UP000663829">
    <property type="component" value="Unassembled WGS sequence"/>
</dbReference>
<sequence>MLFFLQIEPLLAVQKLNAKLDELSHLTKQEYGTERPVTILRYFDNLYVQFRQSHRIINDVLVKRKYAALCQPLLKHCSNNVFQTETVWHTTYYILHSLWNYTEGSPALCLAVVEADFLPLLVHNLSKEQFISNMKTSQAVLTLFNCCISILHNLAQIPELKSNLQKQNCIETLKKLTLDTSHDFVRALAYLTLSYIITEDERSYLESAEQAIIFVLHALREAIVTKDRRYSGMRPFELCNGLSKLAVCDKNKPKIYSDSILLCIMNMLKQQNFEEQCSASTLVWSLCFDESIRLKCYDNKELKELLCTINETTSSDELRRVVSGCLWTIMGNITKKKASLPAPASQKHVMISYNHDAKILSQKIKEQLIRDGFLVWIDFENMHVNLLDAMAQAIEQATVIIMCITEKYKDSPSCRLEAEYAIQKNKKIVPLIAQPNWKPTGWLGIILGTKMYVNFAKKTFDIAYKEMLLEVKAHIATDDEEQKRRPSIKSFPIESPVKQLNVPVPPSTSTVEKLAQNFLNITLDKGSTTTQVSSSSWKQWKANDVSAKLNEIGLERYQTIFADIDGPKLSKLAEIRSKAPGFYYTLLKEKCDTLVHSRASTPSYSFGGSPSASQRHTSTLSHFLTLTVGLDNLLDRLMTSD</sequence>
<dbReference type="Pfam" id="PF13676">
    <property type="entry name" value="TIR_2"/>
    <property type="match status" value="1"/>
</dbReference>
<evidence type="ECO:0000313" key="2">
    <source>
        <dbReference type="EMBL" id="CAF0938122.1"/>
    </source>
</evidence>
<dbReference type="InterPro" id="IPR000157">
    <property type="entry name" value="TIR_dom"/>
</dbReference>
<dbReference type="EMBL" id="CAJOBC010002090">
    <property type="protein sequence ID" value="CAF3715001.1"/>
    <property type="molecule type" value="Genomic_DNA"/>
</dbReference>
<name>A0A814C269_9BILA</name>
<dbReference type="Gene3D" id="1.25.10.10">
    <property type="entry name" value="Leucine-rich Repeat Variant"/>
    <property type="match status" value="1"/>
</dbReference>
<dbReference type="GO" id="GO:0007165">
    <property type="term" value="P:signal transduction"/>
    <property type="evidence" value="ECO:0007669"/>
    <property type="project" value="InterPro"/>
</dbReference>
<reference evidence="2" key="1">
    <citation type="submission" date="2021-02" db="EMBL/GenBank/DDBJ databases">
        <authorList>
            <person name="Nowell W R."/>
        </authorList>
    </citation>
    <scope>NUCLEOTIDE SEQUENCE</scope>
</reference>
<evidence type="ECO:0000313" key="4">
    <source>
        <dbReference type="Proteomes" id="UP000663829"/>
    </source>
</evidence>
<dbReference type="Proteomes" id="UP000681722">
    <property type="component" value="Unassembled WGS sequence"/>
</dbReference>
<dbReference type="EMBL" id="CAJNOQ010002090">
    <property type="protein sequence ID" value="CAF0938122.1"/>
    <property type="molecule type" value="Genomic_DNA"/>
</dbReference>
<dbReference type="GO" id="GO:0046961">
    <property type="term" value="F:proton-transporting ATPase activity, rotational mechanism"/>
    <property type="evidence" value="ECO:0007669"/>
    <property type="project" value="InterPro"/>
</dbReference>
<gene>
    <name evidence="2" type="ORF">GPM918_LOCUS10556</name>
    <name evidence="3" type="ORF">SRO942_LOCUS10557</name>
</gene>
<evidence type="ECO:0000259" key="1">
    <source>
        <dbReference type="Pfam" id="PF13676"/>
    </source>
</evidence>
<comment type="caution">
    <text evidence="2">The sequence shown here is derived from an EMBL/GenBank/DDBJ whole genome shotgun (WGS) entry which is preliminary data.</text>
</comment>
<dbReference type="SUPFAM" id="SSF52200">
    <property type="entry name" value="Toll/Interleukin receptor TIR domain"/>
    <property type="match status" value="1"/>
</dbReference>
<dbReference type="PANTHER" id="PTHR46270">
    <property type="entry name" value="ARMADILLO-TYPE FOLD-RELATED"/>
    <property type="match status" value="1"/>
</dbReference>
<dbReference type="OrthoDB" id="2148946at2759"/>
<dbReference type="InterPro" id="IPR011989">
    <property type="entry name" value="ARM-like"/>
</dbReference>
<keyword evidence="4" id="KW-1185">Reference proteome</keyword>
<dbReference type="PANTHER" id="PTHR46270:SF2">
    <property type="entry name" value="TIR DOMAIN-CONTAINING PROTEIN"/>
    <property type="match status" value="1"/>
</dbReference>
<proteinExistence type="predicted"/>
<dbReference type="InterPro" id="IPR016024">
    <property type="entry name" value="ARM-type_fold"/>
</dbReference>
<accession>A0A814C269</accession>
<organism evidence="2 4">
    <name type="scientific">Didymodactylos carnosus</name>
    <dbReference type="NCBI Taxonomy" id="1234261"/>
    <lineage>
        <taxon>Eukaryota</taxon>
        <taxon>Metazoa</taxon>
        <taxon>Spiralia</taxon>
        <taxon>Gnathifera</taxon>
        <taxon>Rotifera</taxon>
        <taxon>Eurotatoria</taxon>
        <taxon>Bdelloidea</taxon>
        <taxon>Philodinida</taxon>
        <taxon>Philodinidae</taxon>
        <taxon>Didymodactylos</taxon>
    </lineage>
</organism>
<evidence type="ECO:0000313" key="3">
    <source>
        <dbReference type="EMBL" id="CAF3715001.1"/>
    </source>
</evidence>